<feature type="compositionally biased region" description="Acidic residues" evidence="1">
    <location>
        <begin position="540"/>
        <end position="561"/>
    </location>
</feature>
<dbReference type="Proteomes" id="UP000095280">
    <property type="component" value="Unplaced"/>
</dbReference>
<feature type="compositionally biased region" description="Low complexity" evidence="1">
    <location>
        <begin position="185"/>
        <end position="206"/>
    </location>
</feature>
<feature type="compositionally biased region" description="Pro residues" evidence="1">
    <location>
        <begin position="573"/>
        <end position="587"/>
    </location>
</feature>
<feature type="compositionally biased region" description="Basic residues" evidence="1">
    <location>
        <begin position="645"/>
        <end position="658"/>
    </location>
</feature>
<keyword evidence="2" id="KW-1185">Reference proteome</keyword>
<feature type="region of interest" description="Disordered" evidence="1">
    <location>
        <begin position="540"/>
        <end position="597"/>
    </location>
</feature>
<sequence length="859" mass="90998">VRPGNLGMLESTIRPLNELLRRLGLLERRDRRAGGAAAGWFAASCAAAAGVRAGRLRPPVANMRLPQKPQEPKYLRWILTSIVSLMELFNRSEGAWHDWLEAADGASADAAAAACASWSPVLGLEYGGRWGAWNGLLLLESAVTMETHAPAGRAAPAGVAAEPGWRRPVQPLQLHPATAGAGLHGRAATASATGGAASRPAPAGARDGAHQFGRGCRTDARRFGAEPGAEAAALRAAARPNQLELLSEAVGMLADLLQYGAYPDSAHASATQLTLALDKLMEEQRAATRALAPARPSAGRGHRRPRQPAGVRVSEQLSLLRESARRPSGSAGSAAELADDPQALALHRLQRFYQEAGLHQLAWRCCLRLWQLQQRAGRLIEAACCLASVARSLDWSDEAPPGGDGLQMPVELRDCTTQAQLKVAESASSKTASERFRAEAALRPLKAKQLTEEAVAAPEGPVALEFKRERAVLLRLSGLGAEAELPAGLRRAAGATDAPRHFVCAFPDGAPIEEAAARLERLLHGAIVLPAALAGAEDAFSEDLDDDRTGEDEEIFEDPDAADSARAATRPPAAHPPAPLTPVPANRPLPGLVGGGSGFGASQRCSAMRHQPKTPAHRLLRLYETEEAAAAPRASCPPAPAETRRSRRRAGGRHRQRHERPPSAAALCRTPNRRSRAAADPEEAAEDWRPGRRAVTPAPWRKSTPPSLSSEPPELAADGGDAGRAAPAIEVAFWAKRDSFFEQATALPGAAVTIADLRASALAAAVMKKSWTSLASCSSGCAASGTSEMSLWRALRPPPPAATAWNCWSRAPAADRVRAISASGRASSDAVKEPEWIAKSRAQYQQVKEQNGLLIYHIT</sequence>
<feature type="region of interest" description="Disordered" evidence="1">
    <location>
        <begin position="185"/>
        <end position="211"/>
    </location>
</feature>
<protein>
    <submittedName>
        <fullName evidence="3">Separase</fullName>
    </submittedName>
</protein>
<reference evidence="3" key="1">
    <citation type="submission" date="2016-11" db="UniProtKB">
        <authorList>
            <consortium name="WormBaseParasite"/>
        </authorList>
    </citation>
    <scope>IDENTIFICATION</scope>
</reference>
<dbReference type="Gene3D" id="1.25.40.410">
    <property type="match status" value="1"/>
</dbReference>
<evidence type="ECO:0000313" key="3">
    <source>
        <dbReference type="WBParaSite" id="snap_masked-unitig_20163-processed-gene-0.0-mRNA-1"/>
    </source>
</evidence>
<proteinExistence type="predicted"/>
<dbReference type="AlphaFoldDB" id="A0A1I8JNV6"/>
<dbReference type="WBParaSite" id="snap_masked-unitig_20163-processed-gene-0.0-mRNA-1">
    <property type="protein sequence ID" value="snap_masked-unitig_20163-processed-gene-0.0-mRNA-1"/>
    <property type="gene ID" value="snap_masked-unitig_20163-processed-gene-0.0"/>
</dbReference>
<evidence type="ECO:0000256" key="1">
    <source>
        <dbReference type="SAM" id="MobiDB-lite"/>
    </source>
</evidence>
<feature type="region of interest" description="Disordered" evidence="1">
    <location>
        <begin position="288"/>
        <end position="314"/>
    </location>
</feature>
<feature type="compositionally biased region" description="Low complexity" evidence="1">
    <location>
        <begin position="288"/>
        <end position="298"/>
    </location>
</feature>
<name>A0A1I8JNV6_9PLAT</name>
<organism evidence="2 3">
    <name type="scientific">Macrostomum lignano</name>
    <dbReference type="NCBI Taxonomy" id="282301"/>
    <lineage>
        <taxon>Eukaryota</taxon>
        <taxon>Metazoa</taxon>
        <taxon>Spiralia</taxon>
        <taxon>Lophotrochozoa</taxon>
        <taxon>Platyhelminthes</taxon>
        <taxon>Rhabditophora</taxon>
        <taxon>Macrostomorpha</taxon>
        <taxon>Macrostomida</taxon>
        <taxon>Macrostomidae</taxon>
        <taxon>Macrostomum</taxon>
    </lineage>
</organism>
<accession>A0A1I8JNV6</accession>
<feature type="region of interest" description="Disordered" evidence="1">
    <location>
        <begin position="628"/>
        <end position="721"/>
    </location>
</feature>
<feature type="compositionally biased region" description="Low complexity" evidence="1">
    <location>
        <begin position="703"/>
        <end position="721"/>
    </location>
</feature>
<feature type="compositionally biased region" description="Low complexity" evidence="1">
    <location>
        <begin position="562"/>
        <end position="572"/>
    </location>
</feature>
<dbReference type="InterPro" id="IPR043161">
    <property type="entry name" value="DOCK_C_lobe_A"/>
</dbReference>
<evidence type="ECO:0000313" key="2">
    <source>
        <dbReference type="Proteomes" id="UP000095280"/>
    </source>
</evidence>